<evidence type="ECO:0000256" key="5">
    <source>
        <dbReference type="ARBA" id="ARBA00023239"/>
    </source>
</evidence>
<feature type="domain" description="Alpha-carbonic anhydrase" evidence="7">
    <location>
        <begin position="33"/>
        <end position="266"/>
    </location>
</feature>
<dbReference type="OrthoDB" id="429145at2759"/>
<comment type="similarity">
    <text evidence="6">Belongs to the alpha-carbonic anhydrase family.</text>
</comment>
<dbReference type="CDD" id="cd03124">
    <property type="entry name" value="alpha_CA_prokaryotic_like"/>
    <property type="match status" value="1"/>
</dbReference>
<dbReference type="GO" id="GO:0006730">
    <property type="term" value="P:one-carbon metabolic process"/>
    <property type="evidence" value="ECO:0007669"/>
    <property type="project" value="TreeGrafter"/>
</dbReference>
<dbReference type="EC" id="4.2.1.1" evidence="2 6"/>
<dbReference type="GO" id="GO:0004089">
    <property type="term" value="F:carbonate dehydratase activity"/>
    <property type="evidence" value="ECO:0007669"/>
    <property type="project" value="UniProtKB-UniRule"/>
</dbReference>
<dbReference type="Pfam" id="PF00194">
    <property type="entry name" value="Carb_anhydrase"/>
    <property type="match status" value="1"/>
</dbReference>
<dbReference type="SUPFAM" id="SSF51069">
    <property type="entry name" value="Carbonic anhydrase"/>
    <property type="match status" value="1"/>
</dbReference>
<organism evidence="8 9">
    <name type="scientific">Thalictrum thalictroides</name>
    <name type="common">Rue-anemone</name>
    <name type="synonym">Anemone thalictroides</name>
    <dbReference type="NCBI Taxonomy" id="46969"/>
    <lineage>
        <taxon>Eukaryota</taxon>
        <taxon>Viridiplantae</taxon>
        <taxon>Streptophyta</taxon>
        <taxon>Embryophyta</taxon>
        <taxon>Tracheophyta</taxon>
        <taxon>Spermatophyta</taxon>
        <taxon>Magnoliopsida</taxon>
        <taxon>Ranunculales</taxon>
        <taxon>Ranunculaceae</taxon>
        <taxon>Thalictroideae</taxon>
        <taxon>Thalictrum</taxon>
    </lineage>
</organism>
<accession>A0A7J6X160</accession>
<keyword evidence="9" id="KW-1185">Reference proteome</keyword>
<dbReference type="InterPro" id="IPR018338">
    <property type="entry name" value="Carbonic_anhydrase_a-class_CS"/>
</dbReference>
<evidence type="ECO:0000256" key="6">
    <source>
        <dbReference type="RuleBase" id="RU367011"/>
    </source>
</evidence>
<dbReference type="EMBL" id="JABWDY010008109">
    <property type="protein sequence ID" value="KAF5202450.1"/>
    <property type="molecule type" value="Genomic_DNA"/>
</dbReference>
<comment type="cofactor">
    <cofactor evidence="1 6">
        <name>Zn(2+)</name>
        <dbReference type="ChEBI" id="CHEBI:29105"/>
    </cofactor>
</comment>
<dbReference type="Gene3D" id="3.10.200.10">
    <property type="entry name" value="Alpha carbonic anhydrase"/>
    <property type="match status" value="1"/>
</dbReference>
<comment type="function">
    <text evidence="6">Reversible hydration of carbon dioxide.</text>
</comment>
<evidence type="ECO:0000256" key="4">
    <source>
        <dbReference type="ARBA" id="ARBA00022833"/>
    </source>
</evidence>
<dbReference type="Proteomes" id="UP000554482">
    <property type="component" value="Unassembled WGS sequence"/>
</dbReference>
<comment type="caution">
    <text evidence="8">The sequence shown here is derived from an EMBL/GenBank/DDBJ whole genome shotgun (WGS) entry which is preliminary data.</text>
</comment>
<dbReference type="InterPro" id="IPR041891">
    <property type="entry name" value="Alpha_CA_prokaryot-like"/>
</dbReference>
<comment type="catalytic activity">
    <reaction evidence="6">
        <text>hydrogencarbonate + H(+) = CO2 + H2O</text>
        <dbReference type="Rhea" id="RHEA:10748"/>
        <dbReference type="ChEBI" id="CHEBI:15377"/>
        <dbReference type="ChEBI" id="CHEBI:15378"/>
        <dbReference type="ChEBI" id="CHEBI:16526"/>
        <dbReference type="ChEBI" id="CHEBI:17544"/>
        <dbReference type="EC" id="4.2.1.1"/>
    </reaction>
</comment>
<keyword evidence="4 6" id="KW-0862">Zinc</keyword>
<sequence length="272" mass="31210">MLDIGNLSIFAFALTLVIFNSKLITSQEVENEREFDYWLGSEKGPHKWGEIHKEWHACKNGEMQSPIDLLHKKVEILQKYGKLKRNYTASNATLKNRGHDIMLQWKGDAGSLKINGTEYMLQQCHWHSPSEHTVNGKRYDLEMHLVHLDPNNTIAVVGVLFEIGQPDPFLSELENNIWAIGDSHEEVDVGVIDPRHIKLGGKQYYRYMGSLTVPPCTEGVIWIMNKRVRPISREQVQLLRTAVHDYAKQNARPLQSLNNRPIRLVDPTILQG</sequence>
<dbReference type="PANTHER" id="PTHR18952:SF201">
    <property type="entry name" value="CARBONIC ANHYDRASE"/>
    <property type="match status" value="1"/>
</dbReference>
<evidence type="ECO:0000256" key="3">
    <source>
        <dbReference type="ARBA" id="ARBA00022723"/>
    </source>
</evidence>
<proteinExistence type="inferred from homology"/>
<feature type="signal peptide" evidence="6">
    <location>
        <begin position="1"/>
        <end position="26"/>
    </location>
</feature>
<dbReference type="PANTHER" id="PTHR18952">
    <property type="entry name" value="CARBONIC ANHYDRASE"/>
    <property type="match status" value="1"/>
</dbReference>
<evidence type="ECO:0000256" key="2">
    <source>
        <dbReference type="ARBA" id="ARBA00012925"/>
    </source>
</evidence>
<dbReference type="InterPro" id="IPR023561">
    <property type="entry name" value="Carbonic_anhydrase_a-class"/>
</dbReference>
<keyword evidence="6" id="KW-0732">Signal</keyword>
<protein>
    <recommendedName>
        <fullName evidence="2 6">Carbonic anhydrase</fullName>
        <ecNumber evidence="2 6">4.2.1.1</ecNumber>
    </recommendedName>
</protein>
<dbReference type="AlphaFoldDB" id="A0A7J6X160"/>
<name>A0A7J6X160_THATH</name>
<keyword evidence="3 6" id="KW-0479">Metal-binding</keyword>
<dbReference type="SMART" id="SM01057">
    <property type="entry name" value="Carb_anhydrase"/>
    <property type="match status" value="1"/>
</dbReference>
<evidence type="ECO:0000259" key="7">
    <source>
        <dbReference type="PROSITE" id="PS51144"/>
    </source>
</evidence>
<evidence type="ECO:0000313" key="8">
    <source>
        <dbReference type="EMBL" id="KAF5202450.1"/>
    </source>
</evidence>
<dbReference type="InterPro" id="IPR001148">
    <property type="entry name" value="CA_dom"/>
</dbReference>
<keyword evidence="5 6" id="KW-0456">Lyase</keyword>
<evidence type="ECO:0000313" key="9">
    <source>
        <dbReference type="Proteomes" id="UP000554482"/>
    </source>
</evidence>
<dbReference type="InterPro" id="IPR036398">
    <property type="entry name" value="CA_dom_sf"/>
</dbReference>
<dbReference type="PROSITE" id="PS00162">
    <property type="entry name" value="ALPHA_CA_1"/>
    <property type="match status" value="1"/>
</dbReference>
<reference evidence="8 9" key="1">
    <citation type="submission" date="2020-06" db="EMBL/GenBank/DDBJ databases">
        <title>Transcriptomic and genomic resources for Thalictrum thalictroides and T. hernandezii: Facilitating candidate gene discovery in an emerging model plant lineage.</title>
        <authorList>
            <person name="Arias T."/>
            <person name="Riano-Pachon D.M."/>
            <person name="Di Stilio V.S."/>
        </authorList>
    </citation>
    <scope>NUCLEOTIDE SEQUENCE [LARGE SCALE GENOMIC DNA]</scope>
    <source>
        <strain evidence="9">cv. WT478/WT964</strain>
        <tissue evidence="8">Leaves</tissue>
    </source>
</reference>
<dbReference type="GO" id="GO:0008270">
    <property type="term" value="F:zinc ion binding"/>
    <property type="evidence" value="ECO:0007669"/>
    <property type="project" value="UniProtKB-UniRule"/>
</dbReference>
<feature type="chain" id="PRO_5029947532" description="Carbonic anhydrase" evidence="6">
    <location>
        <begin position="27"/>
        <end position="272"/>
    </location>
</feature>
<dbReference type="PROSITE" id="PS51144">
    <property type="entry name" value="ALPHA_CA_2"/>
    <property type="match status" value="1"/>
</dbReference>
<evidence type="ECO:0000256" key="1">
    <source>
        <dbReference type="ARBA" id="ARBA00001947"/>
    </source>
</evidence>
<gene>
    <name evidence="8" type="ORF">FRX31_007963</name>
</gene>